<dbReference type="AlphaFoldDB" id="A0A448WY84"/>
<gene>
    <name evidence="2" type="ORF">PXEA_LOCUS16683</name>
</gene>
<dbReference type="Proteomes" id="UP000784294">
    <property type="component" value="Unassembled WGS sequence"/>
</dbReference>
<evidence type="ECO:0000313" key="3">
    <source>
        <dbReference type="Proteomes" id="UP000784294"/>
    </source>
</evidence>
<reference evidence="2" key="1">
    <citation type="submission" date="2018-11" db="EMBL/GenBank/DDBJ databases">
        <authorList>
            <consortium name="Pathogen Informatics"/>
        </authorList>
    </citation>
    <scope>NUCLEOTIDE SEQUENCE</scope>
</reference>
<accession>A0A448WY84</accession>
<proteinExistence type="predicted"/>
<comment type="caution">
    <text evidence="2">The sequence shown here is derived from an EMBL/GenBank/DDBJ whole genome shotgun (WGS) entry which is preliminary data.</text>
</comment>
<evidence type="ECO:0000313" key="2">
    <source>
        <dbReference type="EMBL" id="VEL23243.1"/>
    </source>
</evidence>
<dbReference type="EMBL" id="CAAALY010060899">
    <property type="protein sequence ID" value="VEL23243.1"/>
    <property type="molecule type" value="Genomic_DNA"/>
</dbReference>
<evidence type="ECO:0000256" key="1">
    <source>
        <dbReference type="SAM" id="MobiDB-lite"/>
    </source>
</evidence>
<keyword evidence="3" id="KW-1185">Reference proteome</keyword>
<sequence length="51" mass="6159">MLNEFSEAMPRFGGPSSRLPAPYDQILQDYQRLVRNRRPRNKVQRPPKKYR</sequence>
<feature type="region of interest" description="Disordered" evidence="1">
    <location>
        <begin position="1"/>
        <end position="23"/>
    </location>
</feature>
<name>A0A448WY84_9PLAT</name>
<protein>
    <submittedName>
        <fullName evidence="2">Uncharacterized protein</fullName>
    </submittedName>
</protein>
<organism evidence="2 3">
    <name type="scientific">Protopolystoma xenopodis</name>
    <dbReference type="NCBI Taxonomy" id="117903"/>
    <lineage>
        <taxon>Eukaryota</taxon>
        <taxon>Metazoa</taxon>
        <taxon>Spiralia</taxon>
        <taxon>Lophotrochozoa</taxon>
        <taxon>Platyhelminthes</taxon>
        <taxon>Monogenea</taxon>
        <taxon>Polyopisthocotylea</taxon>
        <taxon>Polystomatidea</taxon>
        <taxon>Polystomatidae</taxon>
        <taxon>Protopolystoma</taxon>
    </lineage>
</organism>